<gene>
    <name evidence="1" type="ORF">B0I35DRAFT_436106</name>
</gene>
<organism evidence="1 2">
    <name type="scientific">Stachybotrys elegans</name>
    <dbReference type="NCBI Taxonomy" id="80388"/>
    <lineage>
        <taxon>Eukaryota</taxon>
        <taxon>Fungi</taxon>
        <taxon>Dikarya</taxon>
        <taxon>Ascomycota</taxon>
        <taxon>Pezizomycotina</taxon>
        <taxon>Sordariomycetes</taxon>
        <taxon>Hypocreomycetidae</taxon>
        <taxon>Hypocreales</taxon>
        <taxon>Stachybotryaceae</taxon>
        <taxon>Stachybotrys</taxon>
    </lineage>
</organism>
<dbReference type="InterPro" id="IPR013785">
    <property type="entry name" value="Aldolase_TIM"/>
</dbReference>
<evidence type="ECO:0000313" key="1">
    <source>
        <dbReference type="EMBL" id="KAH7313919.1"/>
    </source>
</evidence>
<dbReference type="Pfam" id="PF00701">
    <property type="entry name" value="DHDPS"/>
    <property type="match status" value="1"/>
</dbReference>
<dbReference type="Gene3D" id="3.20.20.70">
    <property type="entry name" value="Aldolase class I"/>
    <property type="match status" value="1"/>
</dbReference>
<dbReference type="PANTHER" id="PTHR12128">
    <property type="entry name" value="DIHYDRODIPICOLINATE SYNTHASE"/>
    <property type="match status" value="1"/>
</dbReference>
<reference evidence="1" key="1">
    <citation type="journal article" date="2021" name="Nat. Commun.">
        <title>Genetic determinants of endophytism in the Arabidopsis root mycobiome.</title>
        <authorList>
            <person name="Mesny F."/>
            <person name="Miyauchi S."/>
            <person name="Thiergart T."/>
            <person name="Pickel B."/>
            <person name="Atanasova L."/>
            <person name="Karlsson M."/>
            <person name="Huettel B."/>
            <person name="Barry K.W."/>
            <person name="Haridas S."/>
            <person name="Chen C."/>
            <person name="Bauer D."/>
            <person name="Andreopoulos W."/>
            <person name="Pangilinan J."/>
            <person name="LaButti K."/>
            <person name="Riley R."/>
            <person name="Lipzen A."/>
            <person name="Clum A."/>
            <person name="Drula E."/>
            <person name="Henrissat B."/>
            <person name="Kohler A."/>
            <person name="Grigoriev I.V."/>
            <person name="Martin F.M."/>
            <person name="Hacquard S."/>
        </authorList>
    </citation>
    <scope>NUCLEOTIDE SEQUENCE</scope>
    <source>
        <strain evidence="1">MPI-CAGE-CH-0235</strain>
    </source>
</reference>
<name>A0A8K0SPD1_9HYPO</name>
<sequence>MLPERYPYTHRHPYLPYTTMQPSLIAPKARSLPRGVYTPVVTLYKAGDTSQPVDHDAMYKQCQALVEAGMHGLVYLGTNGELALLTRNERREILATASRAIKEIPGRSNYPLVAGISAQSTHETILNANDAAEAGAKFALLLPPSYWAKALPPTAILSYYTEVADNSPIPIVIYNFPTVTAGIDLDSDQLTLLAEHPNISAVKLTCGNVGKLTRLTSKHSHEQFGVYGGSSDYLLPTLQAGGSGCVTGMGNIFPRSTAAVYDLWAEGKVEQAKRLQNVVANAEWACKKGITPTKYGAWYFLGRHIGLDQESTWEMRRPYLPADEKLKKWTVDTLGVLEDIEKNQLWETW</sequence>
<dbReference type="GO" id="GO:0008840">
    <property type="term" value="F:4-hydroxy-tetrahydrodipicolinate synthase activity"/>
    <property type="evidence" value="ECO:0007669"/>
    <property type="project" value="TreeGrafter"/>
</dbReference>
<evidence type="ECO:0000313" key="2">
    <source>
        <dbReference type="Proteomes" id="UP000813444"/>
    </source>
</evidence>
<dbReference type="Proteomes" id="UP000813444">
    <property type="component" value="Unassembled WGS sequence"/>
</dbReference>
<proteinExistence type="predicted"/>
<dbReference type="PANTHER" id="PTHR12128:SF47">
    <property type="entry name" value="DIHYDRODIPICOLINATE SYNTHASE-RELATED"/>
    <property type="match status" value="1"/>
</dbReference>
<accession>A0A8K0SPD1</accession>
<keyword evidence="2" id="KW-1185">Reference proteome</keyword>
<dbReference type="PRINTS" id="PR00146">
    <property type="entry name" value="DHPICSNTHASE"/>
</dbReference>
<dbReference type="InterPro" id="IPR002220">
    <property type="entry name" value="DapA-like"/>
</dbReference>
<comment type="caution">
    <text evidence="1">The sequence shown here is derived from an EMBL/GenBank/DDBJ whole genome shotgun (WGS) entry which is preliminary data.</text>
</comment>
<dbReference type="SMART" id="SM01130">
    <property type="entry name" value="DHDPS"/>
    <property type="match status" value="1"/>
</dbReference>
<evidence type="ECO:0008006" key="3">
    <source>
        <dbReference type="Google" id="ProtNLM"/>
    </source>
</evidence>
<dbReference type="SUPFAM" id="SSF51569">
    <property type="entry name" value="Aldolase"/>
    <property type="match status" value="1"/>
</dbReference>
<dbReference type="AlphaFoldDB" id="A0A8K0SPD1"/>
<dbReference type="EMBL" id="JAGPNK010000009">
    <property type="protein sequence ID" value="KAH7313919.1"/>
    <property type="molecule type" value="Genomic_DNA"/>
</dbReference>
<protein>
    <recommendedName>
        <fullName evidence="3">Dihydrodipicolinate synthase</fullName>
    </recommendedName>
</protein>
<dbReference type="OrthoDB" id="191315at2759"/>
<dbReference type="CDD" id="cd00408">
    <property type="entry name" value="DHDPS-like"/>
    <property type="match status" value="1"/>
</dbReference>